<dbReference type="GO" id="GO:0016460">
    <property type="term" value="C:myosin II complex"/>
    <property type="evidence" value="ECO:0007669"/>
    <property type="project" value="TreeGrafter"/>
</dbReference>
<evidence type="ECO:0000313" key="4">
    <source>
        <dbReference type="Proteomes" id="UP000515126"/>
    </source>
</evidence>
<dbReference type="GeneID" id="110294847"/>
<dbReference type="SUPFAM" id="SSF47473">
    <property type="entry name" value="EF-hand"/>
    <property type="match status" value="1"/>
</dbReference>
<dbReference type="Gene3D" id="1.10.238.10">
    <property type="entry name" value="EF-hand"/>
    <property type="match status" value="2"/>
</dbReference>
<evidence type="ECO:0000259" key="3">
    <source>
        <dbReference type="PROSITE" id="PS50222"/>
    </source>
</evidence>
<reference evidence="5" key="1">
    <citation type="submission" date="2025-08" db="UniProtKB">
        <authorList>
            <consortium name="RefSeq"/>
        </authorList>
    </citation>
    <scope>IDENTIFICATION</scope>
</reference>
<dbReference type="RefSeq" id="XP_021018998.1">
    <property type="nucleotide sequence ID" value="XM_021163339.1"/>
</dbReference>
<dbReference type="GO" id="GO:0051649">
    <property type="term" value="P:establishment of localization in cell"/>
    <property type="evidence" value="ECO:0007669"/>
    <property type="project" value="UniProtKB-ARBA"/>
</dbReference>
<dbReference type="CDD" id="cd00051">
    <property type="entry name" value="EFh"/>
    <property type="match status" value="1"/>
</dbReference>
<dbReference type="InterPro" id="IPR002048">
    <property type="entry name" value="EF_hand_dom"/>
</dbReference>
<dbReference type="Pfam" id="PF13499">
    <property type="entry name" value="EF-hand_7"/>
    <property type="match status" value="1"/>
</dbReference>
<name>A0A6P5PRC3_MUSCR</name>
<evidence type="ECO:0000256" key="2">
    <source>
        <dbReference type="ARBA" id="ARBA00072320"/>
    </source>
</evidence>
<dbReference type="PANTHER" id="PTHR23048">
    <property type="entry name" value="MYOSIN LIGHT CHAIN 1, 3"/>
    <property type="match status" value="1"/>
</dbReference>
<dbReference type="InterPro" id="IPR050230">
    <property type="entry name" value="CALM/Myosin/TropC-like"/>
</dbReference>
<dbReference type="SMART" id="SM00054">
    <property type="entry name" value="EFh"/>
    <property type="match status" value="3"/>
</dbReference>
<proteinExistence type="predicted"/>
<feature type="domain" description="EF-hand" evidence="3">
    <location>
        <begin position="30"/>
        <end position="65"/>
    </location>
</feature>
<keyword evidence="4" id="KW-1185">Reference proteome</keyword>
<gene>
    <name evidence="5" type="primary">LOC110294847</name>
</gene>
<dbReference type="PROSITE" id="PS50222">
    <property type="entry name" value="EF_HAND_2"/>
    <property type="match status" value="1"/>
</dbReference>
<dbReference type="FunFam" id="1.10.238.10:FF:000003">
    <property type="entry name" value="Calmodulin A"/>
    <property type="match status" value="1"/>
</dbReference>
<dbReference type="Proteomes" id="UP000515126">
    <property type="component" value="Chromosome 5"/>
</dbReference>
<keyword evidence="1" id="KW-0677">Repeat</keyword>
<dbReference type="KEGG" id="mcal:110294847"/>
<dbReference type="GO" id="GO:0043209">
    <property type="term" value="C:myelin sheath"/>
    <property type="evidence" value="ECO:0007669"/>
    <property type="project" value="UniProtKB-ARBA"/>
</dbReference>
<protein>
    <recommendedName>
        <fullName evidence="2">EF-hand calcium-binding domain-containing protein 11</fullName>
    </recommendedName>
</protein>
<dbReference type="GO" id="GO:0150034">
    <property type="term" value="C:distal axon"/>
    <property type="evidence" value="ECO:0007669"/>
    <property type="project" value="UniProtKB-ARBA"/>
</dbReference>
<evidence type="ECO:0000313" key="5">
    <source>
        <dbReference type="RefSeq" id="XP_021018998.1"/>
    </source>
</evidence>
<dbReference type="GO" id="GO:0005509">
    <property type="term" value="F:calcium ion binding"/>
    <property type="evidence" value="ECO:0007669"/>
    <property type="project" value="InterPro"/>
</dbReference>
<organism evidence="4 5">
    <name type="scientific">Mus caroli</name>
    <name type="common">Ryukyu mouse</name>
    <name type="synonym">Ricefield mouse</name>
    <dbReference type="NCBI Taxonomy" id="10089"/>
    <lineage>
        <taxon>Eukaryota</taxon>
        <taxon>Metazoa</taxon>
        <taxon>Chordata</taxon>
        <taxon>Craniata</taxon>
        <taxon>Vertebrata</taxon>
        <taxon>Euteleostomi</taxon>
        <taxon>Mammalia</taxon>
        <taxon>Eutheria</taxon>
        <taxon>Euarchontoglires</taxon>
        <taxon>Glires</taxon>
        <taxon>Rodentia</taxon>
        <taxon>Myomorpha</taxon>
        <taxon>Muroidea</taxon>
        <taxon>Muridae</taxon>
        <taxon>Murinae</taxon>
        <taxon>Mus</taxon>
        <taxon>Mus</taxon>
    </lineage>
</organism>
<dbReference type="AlphaFoldDB" id="A0A6P5PRC3"/>
<dbReference type="PANTHER" id="PTHR23048:SF0">
    <property type="entry name" value="CALMODULIN LIKE 3"/>
    <property type="match status" value="1"/>
</dbReference>
<dbReference type="InterPro" id="IPR011992">
    <property type="entry name" value="EF-hand-dom_pair"/>
</dbReference>
<sequence>MISEVDADGNGPTDFPEFLTMMTRKMKGADIEEKTKQAFHMFDKYANGSISAAELHHVMTSLRQKLKLEEVDEMIKEADMNVDGEVNYEDDSKVKHCTKHVKFLGQNCLCAFSL</sequence>
<accession>A0A6P5PRC3</accession>
<evidence type="ECO:0000256" key="1">
    <source>
        <dbReference type="ARBA" id="ARBA00022737"/>
    </source>
</evidence>